<dbReference type="SUPFAM" id="SSF56672">
    <property type="entry name" value="DNA/RNA polymerases"/>
    <property type="match status" value="1"/>
</dbReference>
<dbReference type="EMBL" id="JACGWJ010000001">
    <property type="protein sequence ID" value="KAL0442091.1"/>
    <property type="molecule type" value="Genomic_DNA"/>
</dbReference>
<protein>
    <recommendedName>
        <fullName evidence="2">Reverse transcriptase domain-containing protein</fullName>
    </recommendedName>
</protein>
<proteinExistence type="predicted"/>
<reference evidence="1" key="2">
    <citation type="journal article" date="2024" name="Plant">
        <title>Genomic evolution and insights into agronomic trait innovations of Sesamum species.</title>
        <authorList>
            <person name="Miao H."/>
            <person name="Wang L."/>
            <person name="Qu L."/>
            <person name="Liu H."/>
            <person name="Sun Y."/>
            <person name="Le M."/>
            <person name="Wang Q."/>
            <person name="Wei S."/>
            <person name="Zheng Y."/>
            <person name="Lin W."/>
            <person name="Duan Y."/>
            <person name="Cao H."/>
            <person name="Xiong S."/>
            <person name="Wang X."/>
            <person name="Wei L."/>
            <person name="Li C."/>
            <person name="Ma Q."/>
            <person name="Ju M."/>
            <person name="Zhao R."/>
            <person name="Li G."/>
            <person name="Mu C."/>
            <person name="Tian Q."/>
            <person name="Mei H."/>
            <person name="Zhang T."/>
            <person name="Gao T."/>
            <person name="Zhang H."/>
        </authorList>
    </citation>
    <scope>NUCLEOTIDE SEQUENCE</scope>
    <source>
        <strain evidence="1">G02</strain>
    </source>
</reference>
<comment type="caution">
    <text evidence="1">The sequence shown here is derived from an EMBL/GenBank/DDBJ whole genome shotgun (WGS) entry which is preliminary data.</text>
</comment>
<dbReference type="InterPro" id="IPR043502">
    <property type="entry name" value="DNA/RNA_pol_sf"/>
</dbReference>
<evidence type="ECO:0008006" key="2">
    <source>
        <dbReference type="Google" id="ProtNLM"/>
    </source>
</evidence>
<accession>A0AAW2WQH2</accession>
<organism evidence="1">
    <name type="scientific">Sesamum radiatum</name>
    <name type="common">Black benniseed</name>
    <dbReference type="NCBI Taxonomy" id="300843"/>
    <lineage>
        <taxon>Eukaryota</taxon>
        <taxon>Viridiplantae</taxon>
        <taxon>Streptophyta</taxon>
        <taxon>Embryophyta</taxon>
        <taxon>Tracheophyta</taxon>
        <taxon>Spermatophyta</taxon>
        <taxon>Magnoliopsida</taxon>
        <taxon>eudicotyledons</taxon>
        <taxon>Gunneridae</taxon>
        <taxon>Pentapetalae</taxon>
        <taxon>asterids</taxon>
        <taxon>lamiids</taxon>
        <taxon>Lamiales</taxon>
        <taxon>Pedaliaceae</taxon>
        <taxon>Sesamum</taxon>
    </lineage>
</organism>
<evidence type="ECO:0000313" key="1">
    <source>
        <dbReference type="EMBL" id="KAL0442091.1"/>
    </source>
</evidence>
<dbReference type="InterPro" id="IPR052343">
    <property type="entry name" value="Retrotransposon-Effector_Assoc"/>
</dbReference>
<dbReference type="AlphaFoldDB" id="A0AAW2WQH2"/>
<sequence>MLINQVKREKVHEALMNIADDKAPGPYGFSARFFNRAWSLIREEITDAVLEFFHSGRLLKQIIATLLVLIPKVQSPKVVVDFRPISCCNLLYKIITKIIVTRMQKVLDSLVHNTQIAFVPGRRITDNILLAQELLAAYN</sequence>
<gene>
    <name evidence="1" type="ORF">Sradi_0148000</name>
</gene>
<dbReference type="PANTHER" id="PTHR46890:SF48">
    <property type="entry name" value="RNA-DIRECTED DNA POLYMERASE"/>
    <property type="match status" value="1"/>
</dbReference>
<dbReference type="PANTHER" id="PTHR46890">
    <property type="entry name" value="NON-LTR RETROLELEMENT REVERSE TRANSCRIPTASE-LIKE PROTEIN-RELATED"/>
    <property type="match status" value="1"/>
</dbReference>
<reference evidence="1" key="1">
    <citation type="submission" date="2020-06" db="EMBL/GenBank/DDBJ databases">
        <authorList>
            <person name="Li T."/>
            <person name="Hu X."/>
            <person name="Zhang T."/>
            <person name="Song X."/>
            <person name="Zhang H."/>
            <person name="Dai N."/>
            <person name="Sheng W."/>
            <person name="Hou X."/>
            <person name="Wei L."/>
        </authorList>
    </citation>
    <scope>NUCLEOTIDE SEQUENCE</scope>
    <source>
        <strain evidence="1">G02</strain>
        <tissue evidence="1">Leaf</tissue>
    </source>
</reference>
<name>A0AAW2WQH2_SESRA</name>